<reference evidence="3 4" key="1">
    <citation type="submission" date="2020-02" db="EMBL/GenBank/DDBJ databases">
        <authorList>
            <person name="Li X.-J."/>
            <person name="Han X.-M."/>
        </authorList>
    </citation>
    <scope>NUCLEOTIDE SEQUENCE [LARGE SCALE GENOMIC DNA]</scope>
    <source>
        <strain evidence="3 4">CCTCC AB 2017055</strain>
    </source>
</reference>
<sequence length="87" mass="9940">MATTTPDTPTTAVAKVFMHGRSQAVRLPKAFRVDSDRVRVRRAGRGLYLEPVITDVDEWFAAMDRHKDVEFMPDGREQPDLPAERAW</sequence>
<comment type="caution">
    <text evidence="3">The sequence shown here is derived from an EMBL/GenBank/DDBJ whole genome shotgun (WGS) entry which is preliminary data.</text>
</comment>
<dbReference type="EMBL" id="JAAGOA010000022">
    <property type="protein sequence ID" value="NEE03429.1"/>
    <property type="molecule type" value="Genomic_DNA"/>
</dbReference>
<dbReference type="InterPro" id="IPR051734">
    <property type="entry name" value="VapB_TA_antitoxins"/>
</dbReference>
<keyword evidence="3" id="KW-0238">DNA-binding</keyword>
<feature type="domain" description="SpoVT-AbrB" evidence="2">
    <location>
        <begin position="17"/>
        <end position="52"/>
    </location>
</feature>
<proteinExistence type="inferred from homology"/>
<comment type="similarity">
    <text evidence="1">Belongs to the VapB family.</text>
</comment>
<dbReference type="Gene3D" id="2.10.260.10">
    <property type="match status" value="1"/>
</dbReference>
<evidence type="ECO:0000313" key="3">
    <source>
        <dbReference type="EMBL" id="NEE03429.1"/>
    </source>
</evidence>
<name>A0A6L9SED6_9ACTN</name>
<evidence type="ECO:0000259" key="2">
    <source>
        <dbReference type="Pfam" id="PF04014"/>
    </source>
</evidence>
<dbReference type="AlphaFoldDB" id="A0A6L9SED6"/>
<dbReference type="SUPFAM" id="SSF89447">
    <property type="entry name" value="AbrB/MazE/MraZ-like"/>
    <property type="match status" value="1"/>
</dbReference>
<dbReference type="Pfam" id="PF04014">
    <property type="entry name" value="MazE_antitoxin"/>
    <property type="match status" value="1"/>
</dbReference>
<evidence type="ECO:0000256" key="1">
    <source>
        <dbReference type="ARBA" id="ARBA00007924"/>
    </source>
</evidence>
<dbReference type="InterPro" id="IPR007159">
    <property type="entry name" value="SpoVT-AbrB_dom"/>
</dbReference>
<dbReference type="GO" id="GO:0003677">
    <property type="term" value="F:DNA binding"/>
    <property type="evidence" value="ECO:0007669"/>
    <property type="project" value="UniProtKB-KW"/>
</dbReference>
<gene>
    <name evidence="3" type="ORF">G1H10_25000</name>
</gene>
<organism evidence="3 4">
    <name type="scientific">Phytoactinopolyspora halotolerans</name>
    <dbReference type="NCBI Taxonomy" id="1981512"/>
    <lineage>
        <taxon>Bacteria</taxon>
        <taxon>Bacillati</taxon>
        <taxon>Actinomycetota</taxon>
        <taxon>Actinomycetes</taxon>
        <taxon>Jiangellales</taxon>
        <taxon>Jiangellaceae</taxon>
        <taxon>Phytoactinopolyspora</taxon>
    </lineage>
</organism>
<dbReference type="PANTHER" id="PTHR37550:SF3">
    <property type="entry name" value="ANTITOXIN VAPB1"/>
    <property type="match status" value="1"/>
</dbReference>
<protein>
    <submittedName>
        <fullName evidence="3">AbrB/MazE/SpoVT family DNA-binding domain-containing protein</fullName>
    </submittedName>
</protein>
<dbReference type="InterPro" id="IPR037914">
    <property type="entry name" value="SpoVT-AbrB_sf"/>
</dbReference>
<evidence type="ECO:0000313" key="4">
    <source>
        <dbReference type="Proteomes" id="UP000475214"/>
    </source>
</evidence>
<dbReference type="PANTHER" id="PTHR37550">
    <property type="entry name" value="ANTITOXIN VAPB1"/>
    <property type="match status" value="1"/>
</dbReference>
<dbReference type="Proteomes" id="UP000475214">
    <property type="component" value="Unassembled WGS sequence"/>
</dbReference>
<accession>A0A6L9SED6</accession>
<keyword evidence="4" id="KW-1185">Reference proteome</keyword>
<dbReference type="RefSeq" id="WP_163743092.1">
    <property type="nucleotide sequence ID" value="NZ_JAAGOA010000022.1"/>
</dbReference>